<evidence type="ECO:0000313" key="2">
    <source>
        <dbReference type="Proteomes" id="UP000245880"/>
    </source>
</evidence>
<organism evidence="1 2">
    <name type="scientific">Dyadobacter jejuensis</name>
    <dbReference type="NCBI Taxonomy" id="1082580"/>
    <lineage>
        <taxon>Bacteria</taxon>
        <taxon>Pseudomonadati</taxon>
        <taxon>Bacteroidota</taxon>
        <taxon>Cytophagia</taxon>
        <taxon>Cytophagales</taxon>
        <taxon>Spirosomataceae</taxon>
        <taxon>Dyadobacter</taxon>
    </lineage>
</organism>
<evidence type="ECO:0008006" key="3">
    <source>
        <dbReference type="Google" id="ProtNLM"/>
    </source>
</evidence>
<dbReference type="Proteomes" id="UP000245880">
    <property type="component" value="Unassembled WGS sequence"/>
</dbReference>
<protein>
    <recommendedName>
        <fullName evidence="3">GAF domain-containing protein</fullName>
    </recommendedName>
</protein>
<accession>A0A316AL01</accession>
<gene>
    <name evidence="1" type="ORF">CLV98_10429</name>
</gene>
<dbReference type="OrthoDB" id="627374at2"/>
<proteinExistence type="predicted"/>
<keyword evidence="2" id="KW-1185">Reference proteome</keyword>
<evidence type="ECO:0000313" key="1">
    <source>
        <dbReference type="EMBL" id="PWJ58172.1"/>
    </source>
</evidence>
<reference evidence="1 2" key="1">
    <citation type="submission" date="2018-03" db="EMBL/GenBank/DDBJ databases">
        <title>Genomic Encyclopedia of Archaeal and Bacterial Type Strains, Phase II (KMG-II): from individual species to whole genera.</title>
        <authorList>
            <person name="Goeker M."/>
        </authorList>
    </citation>
    <scope>NUCLEOTIDE SEQUENCE [LARGE SCALE GENOMIC DNA]</scope>
    <source>
        <strain evidence="1 2">DSM 100346</strain>
    </source>
</reference>
<dbReference type="AlphaFoldDB" id="A0A316AL01"/>
<comment type="caution">
    <text evidence="1">The sequence shown here is derived from an EMBL/GenBank/DDBJ whole genome shotgun (WGS) entry which is preliminary data.</text>
</comment>
<sequence>MKTHILHIADQKNIPSTSLHLNSTISFTKIIQEIRKRVNPQGAADMDPLMMRLKQLTDEPRFVQPMTLEETGEFPLQMAHIYRMLVPGLAREEDNLIAFCPPLEPTVFYGTDAFYDLMMDKSFERLNCQVIEDCSTLSKDYVRLVYSVILEKLYGFPPIPQALQTISIIDECTGLPRYYRVNIDNSYVDVSPIGELPLFNLERLRKGWQEKLDPSVILEVLPLSLFTFDGFSILSLTDITIDYAQEELKNILINRDRGNAEAQYHQITGSLRTLVGSPHIEFDLIPLIRVNNRLIINPSTIRTSPIHHRLVEAGYPENKLQELGEEYFDHPELLFMPTMQVDDSSPEYLQIFKSVGVNSFALMPVYCSRELVGILNIYANKDGEVNEAVMAKLDLIMPLAEQILQKDILAFNRRLDEVIKDEFTSLQDSVEWKFKEVAWDFLKHEGEPQEPGKKRLQKINFKDVFPLYGAIDIRNSTLERGDALQADLEIQFAALINTLTLIGKRAGFGLAETMLYNARNFIEKIRNNRSDSDEVQLQYFLESELHPFLRHFESKGQADQPQDEIAIAIADYFARIDEQKGAAFANRRALEASMGMVNTAINQYLDLVKIEVQQTYPIYFEKFRTDGVEYDIYIGQSIAPERPYSPLYLKNIRFWQLSSMAAIGKMTHHLVPSMEKPLHTTQLIFIHSGSIDIAFRDDERRFDVEGGYNIRYQVIKKRIDKVHILQTGERLTQPGKIALVYFNEDILKEYLAYISTLQNQNILLNDLELLELEELQGVNGLKALRVGINFEQ</sequence>
<dbReference type="EMBL" id="QGDT01000004">
    <property type="protein sequence ID" value="PWJ58172.1"/>
    <property type="molecule type" value="Genomic_DNA"/>
</dbReference>
<dbReference type="RefSeq" id="WP_109674060.1">
    <property type="nucleotide sequence ID" value="NZ_QGDT01000004.1"/>
</dbReference>
<name>A0A316AL01_9BACT</name>